<evidence type="ECO:0000313" key="4">
    <source>
        <dbReference type="Proteomes" id="UP001140513"/>
    </source>
</evidence>
<organism evidence="3 4">
    <name type="scientific">Didymosphaeria variabile</name>
    <dbReference type="NCBI Taxonomy" id="1932322"/>
    <lineage>
        <taxon>Eukaryota</taxon>
        <taxon>Fungi</taxon>
        <taxon>Dikarya</taxon>
        <taxon>Ascomycota</taxon>
        <taxon>Pezizomycotina</taxon>
        <taxon>Dothideomycetes</taxon>
        <taxon>Pleosporomycetidae</taxon>
        <taxon>Pleosporales</taxon>
        <taxon>Massarineae</taxon>
        <taxon>Didymosphaeriaceae</taxon>
        <taxon>Didymosphaeria</taxon>
    </lineage>
</organism>
<protein>
    <recommendedName>
        <fullName evidence="5">GIY-YIG domain-containing protein</fullName>
    </recommendedName>
</protein>
<dbReference type="OrthoDB" id="5412936at2759"/>
<dbReference type="RefSeq" id="XP_056072354.1">
    <property type="nucleotide sequence ID" value="XM_056215087.1"/>
</dbReference>
<comment type="caution">
    <text evidence="3">The sequence shown here is derived from an EMBL/GenBank/DDBJ whole genome shotgun (WGS) entry which is preliminary data.</text>
</comment>
<evidence type="ECO:0000313" key="3">
    <source>
        <dbReference type="EMBL" id="KAJ4354580.1"/>
    </source>
</evidence>
<sequence>MATAEASITGFSSPTTTPSAPMEGMPEALSPAQQEAQHILQHMLQKLQHPQSKYHARYAKWIERNPNLASFCLTTVRPPVWNALEQGLSFENTKAIAGDFTWLGRGVYFDVVKGDKERVYVGQSSNLRLRISQHQKFRYRRDHASLHYHALHASDDNAYGVLCVLPSSNMGGHRLPGMDREALLLNVLEMWMGLVFRCLPAKTLEEWIPSSFSRSSGLGALNIQCPLENYDGARREMVDLSGSEDLLVREWGEMKRAEWKEKVKKELDLVDREEETGVVVEEKTRNIAVTERAPPWMFGVSGAIGGAAMMWLYMSRAKGR</sequence>
<proteinExistence type="predicted"/>
<dbReference type="EMBL" id="JAPEUX010000004">
    <property type="protein sequence ID" value="KAJ4354580.1"/>
    <property type="molecule type" value="Genomic_DNA"/>
</dbReference>
<dbReference type="AlphaFoldDB" id="A0A9W8XMA5"/>
<feature type="region of interest" description="Disordered" evidence="1">
    <location>
        <begin position="1"/>
        <end position="35"/>
    </location>
</feature>
<feature type="compositionally biased region" description="Polar residues" evidence="1">
    <location>
        <begin position="9"/>
        <end position="19"/>
    </location>
</feature>
<dbReference type="CDD" id="cd00719">
    <property type="entry name" value="GIY-YIG_SF"/>
    <property type="match status" value="1"/>
</dbReference>
<accession>A0A9W8XMA5</accession>
<keyword evidence="2" id="KW-0812">Transmembrane</keyword>
<feature type="transmembrane region" description="Helical" evidence="2">
    <location>
        <begin position="296"/>
        <end position="314"/>
    </location>
</feature>
<dbReference type="Proteomes" id="UP001140513">
    <property type="component" value="Unassembled WGS sequence"/>
</dbReference>
<evidence type="ECO:0008006" key="5">
    <source>
        <dbReference type="Google" id="ProtNLM"/>
    </source>
</evidence>
<gene>
    <name evidence="3" type="ORF">N0V89_006317</name>
</gene>
<dbReference type="GeneID" id="80909847"/>
<reference evidence="3" key="1">
    <citation type="submission" date="2022-10" db="EMBL/GenBank/DDBJ databases">
        <title>Tapping the CABI collections for fungal endophytes: first genome assemblies for Collariella, Neodidymelliopsis, Ascochyta clinopodiicola, Didymella pomorum, Didymosphaeria variabile, Neocosmospora piperis and Neocucurbitaria cava.</title>
        <authorList>
            <person name="Hill R."/>
        </authorList>
    </citation>
    <scope>NUCLEOTIDE SEQUENCE</scope>
    <source>
        <strain evidence="3">IMI 356815</strain>
    </source>
</reference>
<evidence type="ECO:0000256" key="1">
    <source>
        <dbReference type="SAM" id="MobiDB-lite"/>
    </source>
</evidence>
<keyword evidence="2" id="KW-1133">Transmembrane helix</keyword>
<evidence type="ECO:0000256" key="2">
    <source>
        <dbReference type="SAM" id="Phobius"/>
    </source>
</evidence>
<name>A0A9W8XMA5_9PLEO</name>
<keyword evidence="2" id="KW-0472">Membrane</keyword>
<keyword evidence="4" id="KW-1185">Reference proteome</keyword>